<dbReference type="InterPro" id="IPR051489">
    <property type="entry name" value="ADAM_Metalloproteinase"/>
</dbReference>
<feature type="binding site" evidence="14">
    <location>
        <position position="419"/>
    </location>
    <ligand>
        <name>Zn(2+)</name>
        <dbReference type="ChEBI" id="CHEBI:29105"/>
        <note>catalytic</note>
    </ligand>
</feature>
<evidence type="ECO:0000256" key="9">
    <source>
        <dbReference type="ARBA" id="ARBA00022976"/>
    </source>
</evidence>
<keyword evidence="8 14" id="KW-0862">Zinc</keyword>
<evidence type="ECO:0000256" key="4">
    <source>
        <dbReference type="ARBA" id="ARBA00022692"/>
    </source>
</evidence>
<dbReference type="FunFam" id="3.40.390.10:FF:000017">
    <property type="entry name" value="Disintegrin and metalloproteinase domain-containing protein 17"/>
    <property type="match status" value="1"/>
</dbReference>
<comment type="subcellular location">
    <subcellularLocation>
        <location evidence="2">Membrane</location>
        <topology evidence="2">Single-pass type I membrane protein</topology>
    </subcellularLocation>
</comment>
<evidence type="ECO:0000259" key="19">
    <source>
        <dbReference type="PROSITE" id="PS50215"/>
    </source>
</evidence>
<keyword evidence="3" id="KW-0645">Protease</keyword>
<comment type="cofactor">
    <cofactor evidence="1">
        <name>Zn(2+)</name>
        <dbReference type="ChEBI" id="CHEBI:29105"/>
    </cofactor>
</comment>
<evidence type="ECO:0000313" key="20">
    <source>
        <dbReference type="Proteomes" id="UP001318040"/>
    </source>
</evidence>
<feature type="signal peptide" evidence="17">
    <location>
        <begin position="1"/>
        <end position="34"/>
    </location>
</feature>
<name>A0AAJ7X9C1_PETMA</name>
<evidence type="ECO:0000256" key="15">
    <source>
        <dbReference type="SAM" id="MobiDB-lite"/>
    </source>
</evidence>
<dbReference type="PROSITE" id="PS50214">
    <property type="entry name" value="DISINTEGRIN_2"/>
    <property type="match status" value="1"/>
</dbReference>
<keyword evidence="11 21" id="KW-0482">Metalloprotease</keyword>
<keyword evidence="6 17" id="KW-0732">Signal</keyword>
<feature type="region of interest" description="Disordered" evidence="15">
    <location>
        <begin position="743"/>
        <end position="853"/>
    </location>
</feature>
<dbReference type="KEGG" id="pmrn:116951388"/>
<evidence type="ECO:0000256" key="2">
    <source>
        <dbReference type="ARBA" id="ARBA00004479"/>
    </source>
</evidence>
<evidence type="ECO:0000256" key="1">
    <source>
        <dbReference type="ARBA" id="ARBA00001947"/>
    </source>
</evidence>
<accession>A0AAJ7X9C1</accession>
<feature type="domain" description="Peptidase M12B" evidence="19">
    <location>
        <begin position="228"/>
        <end position="477"/>
    </location>
</feature>
<evidence type="ECO:0000259" key="18">
    <source>
        <dbReference type="PROSITE" id="PS50214"/>
    </source>
</evidence>
<comment type="caution">
    <text evidence="14">Lacks conserved residue(s) required for the propagation of feature annotation.</text>
</comment>
<dbReference type="PROSITE" id="PS50215">
    <property type="entry name" value="ADAM_MEPRO"/>
    <property type="match status" value="1"/>
</dbReference>
<feature type="binding site" evidence="14">
    <location>
        <position position="413"/>
    </location>
    <ligand>
        <name>Zn(2+)</name>
        <dbReference type="ChEBI" id="CHEBI:29105"/>
        <note>catalytic</note>
    </ligand>
</feature>
<feature type="active site" evidence="14">
    <location>
        <position position="410"/>
    </location>
</feature>
<evidence type="ECO:0000256" key="3">
    <source>
        <dbReference type="ARBA" id="ARBA00022670"/>
    </source>
</evidence>
<keyword evidence="12 16" id="KW-0472">Membrane</keyword>
<evidence type="ECO:0000256" key="7">
    <source>
        <dbReference type="ARBA" id="ARBA00022801"/>
    </source>
</evidence>
<dbReference type="GO" id="GO:0006509">
    <property type="term" value="P:membrane protein ectodomain proteolysis"/>
    <property type="evidence" value="ECO:0007669"/>
    <property type="project" value="UniProtKB-ARBA"/>
</dbReference>
<dbReference type="AlphaFoldDB" id="A0AAJ7X9C1"/>
<proteinExistence type="predicted"/>
<evidence type="ECO:0000256" key="14">
    <source>
        <dbReference type="PROSITE-ProRule" id="PRU00276"/>
    </source>
</evidence>
<keyword evidence="7" id="KW-0378">Hydrolase</keyword>
<keyword evidence="4 16" id="KW-0812">Transmembrane</keyword>
<dbReference type="RefSeq" id="XP_032825817.1">
    <property type="nucleotide sequence ID" value="XM_032969926.1"/>
</dbReference>
<feature type="chain" id="PRO_5042474411" evidence="17">
    <location>
        <begin position="35"/>
        <end position="853"/>
    </location>
</feature>
<dbReference type="GO" id="GO:0007219">
    <property type="term" value="P:Notch signaling pathway"/>
    <property type="evidence" value="ECO:0007669"/>
    <property type="project" value="UniProtKB-KW"/>
</dbReference>
<keyword evidence="13" id="KW-1015">Disulfide bond</keyword>
<dbReference type="PANTHER" id="PTHR45702:SF6">
    <property type="entry name" value="DISINTEGRIN AND METALLOPROTEINASE DOMAIN-CONTAINING PROTEIN 17"/>
    <property type="match status" value="1"/>
</dbReference>
<evidence type="ECO:0000313" key="21">
    <source>
        <dbReference type="RefSeq" id="XP_032825817.1"/>
    </source>
</evidence>
<dbReference type="Gene3D" id="3.40.390.10">
    <property type="entry name" value="Collagenase (Catalytic Domain)"/>
    <property type="match status" value="1"/>
</dbReference>
<feature type="binding site" evidence="14">
    <location>
        <position position="409"/>
    </location>
    <ligand>
        <name>Zn(2+)</name>
        <dbReference type="ChEBI" id="CHEBI:29105"/>
        <note>catalytic</note>
    </ligand>
</feature>
<evidence type="ECO:0000256" key="5">
    <source>
        <dbReference type="ARBA" id="ARBA00022723"/>
    </source>
</evidence>
<evidence type="ECO:0000256" key="10">
    <source>
        <dbReference type="ARBA" id="ARBA00022989"/>
    </source>
</evidence>
<dbReference type="SMART" id="SM00050">
    <property type="entry name" value="DISIN"/>
    <property type="match status" value="1"/>
</dbReference>
<dbReference type="InterPro" id="IPR032029">
    <property type="entry name" value="ADAM17_MPD"/>
</dbReference>
<keyword evidence="10 16" id="KW-1133">Transmembrane helix</keyword>
<evidence type="ECO:0000256" key="17">
    <source>
        <dbReference type="SAM" id="SignalP"/>
    </source>
</evidence>
<gene>
    <name evidence="21" type="primary">ADAM17</name>
</gene>
<evidence type="ECO:0000256" key="8">
    <source>
        <dbReference type="ARBA" id="ARBA00022833"/>
    </source>
</evidence>
<protein>
    <submittedName>
        <fullName evidence="21">Disintegrin and metalloproteinase domain-containing protein 17</fullName>
    </submittedName>
</protein>
<dbReference type="InterPro" id="IPR001590">
    <property type="entry name" value="Peptidase_M12B"/>
</dbReference>
<organism evidence="20 21">
    <name type="scientific">Petromyzon marinus</name>
    <name type="common">Sea lamprey</name>
    <dbReference type="NCBI Taxonomy" id="7757"/>
    <lineage>
        <taxon>Eukaryota</taxon>
        <taxon>Metazoa</taxon>
        <taxon>Chordata</taxon>
        <taxon>Craniata</taxon>
        <taxon>Vertebrata</taxon>
        <taxon>Cyclostomata</taxon>
        <taxon>Hyperoartia</taxon>
        <taxon>Petromyzontiformes</taxon>
        <taxon>Petromyzontidae</taxon>
        <taxon>Petromyzon</taxon>
    </lineage>
</organism>
<dbReference type="Pfam" id="PF13574">
    <property type="entry name" value="Reprolysin_2"/>
    <property type="match status" value="1"/>
</dbReference>
<keyword evidence="9" id="KW-0914">Notch signaling pathway</keyword>
<dbReference type="SUPFAM" id="SSF55486">
    <property type="entry name" value="Metalloproteases ('zincins'), catalytic domain"/>
    <property type="match status" value="1"/>
</dbReference>
<dbReference type="Pfam" id="PF00200">
    <property type="entry name" value="Disintegrin"/>
    <property type="match status" value="1"/>
</dbReference>
<dbReference type="Gene3D" id="4.10.70.30">
    <property type="match status" value="1"/>
</dbReference>
<dbReference type="InterPro" id="IPR024079">
    <property type="entry name" value="MetalloPept_cat_dom_sf"/>
</dbReference>
<evidence type="ECO:0000256" key="6">
    <source>
        <dbReference type="ARBA" id="ARBA00022729"/>
    </source>
</evidence>
<keyword evidence="5 14" id="KW-0479">Metal-binding</keyword>
<evidence type="ECO:0000256" key="11">
    <source>
        <dbReference type="ARBA" id="ARBA00023049"/>
    </source>
</evidence>
<dbReference type="CDD" id="cd04270">
    <property type="entry name" value="ZnMc_TACE_like"/>
    <property type="match status" value="1"/>
</dbReference>
<dbReference type="GO" id="GO:0004222">
    <property type="term" value="F:metalloendopeptidase activity"/>
    <property type="evidence" value="ECO:0007669"/>
    <property type="project" value="InterPro"/>
</dbReference>
<evidence type="ECO:0000256" key="13">
    <source>
        <dbReference type="ARBA" id="ARBA00023157"/>
    </source>
</evidence>
<dbReference type="FunFam" id="4.10.70.10:FF:000003">
    <property type="entry name" value="Disintegrin and metalloproteinase domain-containing protein 17"/>
    <property type="match status" value="1"/>
</dbReference>
<keyword evidence="20" id="KW-1185">Reference proteome</keyword>
<reference evidence="21" key="1">
    <citation type="submission" date="2025-08" db="UniProtKB">
        <authorList>
            <consortium name="RefSeq"/>
        </authorList>
    </citation>
    <scope>IDENTIFICATION</scope>
    <source>
        <tissue evidence="21">Sperm</tissue>
    </source>
</reference>
<dbReference type="CDD" id="cd14246">
    <property type="entry name" value="ADAM17_MPD"/>
    <property type="match status" value="1"/>
</dbReference>
<feature type="transmembrane region" description="Helical" evidence="16">
    <location>
        <begin position="674"/>
        <end position="696"/>
    </location>
</feature>
<dbReference type="PANTHER" id="PTHR45702">
    <property type="entry name" value="ADAM10/ADAM17 METALLOPEPTIDASE FAMILY MEMBER"/>
    <property type="match status" value="1"/>
</dbReference>
<dbReference type="InterPro" id="IPR036436">
    <property type="entry name" value="Disintegrin_dom_sf"/>
</dbReference>
<dbReference type="SUPFAM" id="SSF57552">
    <property type="entry name" value="Blood coagulation inhibitor (disintegrin)"/>
    <property type="match status" value="1"/>
</dbReference>
<feature type="region of interest" description="Disordered" evidence="15">
    <location>
        <begin position="199"/>
        <end position="225"/>
    </location>
</feature>
<evidence type="ECO:0000256" key="16">
    <source>
        <dbReference type="SAM" id="Phobius"/>
    </source>
</evidence>
<dbReference type="Gene3D" id="4.10.70.10">
    <property type="entry name" value="Disintegrin domain"/>
    <property type="match status" value="1"/>
</dbReference>
<feature type="compositionally biased region" description="Basic residues" evidence="15">
    <location>
        <begin position="822"/>
        <end position="835"/>
    </location>
</feature>
<feature type="domain" description="Disintegrin" evidence="18">
    <location>
        <begin position="478"/>
        <end position="566"/>
    </location>
</feature>
<dbReference type="InterPro" id="IPR034025">
    <property type="entry name" value="ADAM10_ADAM17"/>
</dbReference>
<dbReference type="Proteomes" id="UP001318040">
    <property type="component" value="Chromosome 43"/>
</dbReference>
<dbReference type="InterPro" id="IPR001762">
    <property type="entry name" value="Disintegrin_dom"/>
</dbReference>
<dbReference type="Pfam" id="PF16698">
    <property type="entry name" value="ADAM17_MPD"/>
    <property type="match status" value="1"/>
</dbReference>
<dbReference type="GO" id="GO:0046872">
    <property type="term" value="F:metal ion binding"/>
    <property type="evidence" value="ECO:0007669"/>
    <property type="project" value="UniProtKB-KW"/>
</dbReference>
<sequence>MRRIPDGPLWACGVPRARWVPLLLLLVVIPHSLGSRAEKDLSRMLHHYSLLSLGELTHSVSRRALGAPASLERYLTFSALDRDFRLLLIPNGVLFTPTFRAELWGVGGRVRSIPVDTHSFYSGSVLGEQGSRVQAHLDHDDFTARIISQGQEYHVEPLWRLTNGTAADGRLVVYRSVDVRPPAGPLSAGAAPPPHRFCGITSPGGPAAGGGGGPPRARRSPDPAAPRDTCKLLLVADFRFFTHMGRSQESSTVNYLIELIDRVDDIYRITTWDNNNYRGYGLQIDQIIVHQKPTAVSSSKRHYNMNGTSPPGAAAWNVKALLEQFSIDVSESARNVCLAHLFTYQDFSQGTLGLAYVGSPKPNAVGGICTPSYFNEQAKKYIFLNTGLTSTMNYGKTILTKEADLVTTHEFGHNFGAEHDPDSAECSAPDEAGGKFVMYPYAVSGDHENNKMFSNCSKRAIHKTLEAKASRCFFPRTVKLCGNSRVEEGEQCDAGPAFAHIDACCTDTCKLRPGKLCSDRNSPCCRNCTYEQAGKLCQEPIPSICRSASFCTGVSSECPPAGPADDNSTCVDSGKCDGGQCKPFCETVGLQSCACKEVDLACSVCCRVTPDGPCVLYEQDGGRKRLRKGKTCSVGFCDGNGKCEKTVQDPIERFWVFIDKLDINSFRKFLADNIVGSVLVFSLICWVPLSILVHCVDKKLDRQFEESKVMHFLPASTAELNSSDSAPFRVVRRNCIQTPQSRAPGAPYYGYGGGGAPHHPHGYGGPPPQARPPLQLSPAEMQTIPEDPGAEGSQGSQTEGTRARSYEDLTDGGDPRGGSRGGAHRGSHGGAHRGSHGGAMVGRCDSSDRETKC</sequence>
<evidence type="ECO:0000256" key="12">
    <source>
        <dbReference type="ARBA" id="ARBA00023136"/>
    </source>
</evidence>
<dbReference type="GO" id="GO:0005886">
    <property type="term" value="C:plasma membrane"/>
    <property type="evidence" value="ECO:0007669"/>
    <property type="project" value="TreeGrafter"/>
</dbReference>